<comment type="cofactor">
    <cofactor evidence="7">
        <name>Mg(2+)</name>
        <dbReference type="ChEBI" id="CHEBI:18420"/>
    </cofactor>
</comment>
<evidence type="ECO:0000313" key="10">
    <source>
        <dbReference type="Proteomes" id="UP000297737"/>
    </source>
</evidence>
<dbReference type="OrthoDB" id="9783652at2"/>
<dbReference type="CDD" id="cd06853">
    <property type="entry name" value="GT_WecA_like"/>
    <property type="match status" value="1"/>
</dbReference>
<feature type="transmembrane region" description="Helical" evidence="8">
    <location>
        <begin position="136"/>
        <end position="156"/>
    </location>
</feature>
<feature type="transmembrane region" description="Helical" evidence="8">
    <location>
        <begin position="292"/>
        <end position="309"/>
    </location>
</feature>
<feature type="binding site" evidence="7">
    <location>
        <position position="215"/>
    </location>
    <ligand>
        <name>Mg(2+)</name>
        <dbReference type="ChEBI" id="CHEBI:18420"/>
    </ligand>
</feature>
<accession>A0A4Y9EPI5</accession>
<dbReference type="GO" id="GO:0046872">
    <property type="term" value="F:metal ion binding"/>
    <property type="evidence" value="ECO:0007669"/>
    <property type="project" value="UniProtKB-KW"/>
</dbReference>
<evidence type="ECO:0000256" key="6">
    <source>
        <dbReference type="ARBA" id="ARBA00023136"/>
    </source>
</evidence>
<keyword evidence="6 8" id="KW-0472">Membrane</keyword>
<keyword evidence="3 9" id="KW-0808">Transferase</keyword>
<feature type="transmembrane region" description="Helical" evidence="8">
    <location>
        <begin position="212"/>
        <end position="233"/>
    </location>
</feature>
<keyword evidence="5 8" id="KW-1133">Transmembrane helix</keyword>
<reference evidence="9 10" key="1">
    <citation type="submission" date="2019-02" db="EMBL/GenBank/DDBJ databases">
        <title>Polymorphobacter sp. isolated from the lake at the Tibet of China.</title>
        <authorList>
            <person name="Li A."/>
        </authorList>
    </citation>
    <scope>NUCLEOTIDE SEQUENCE [LARGE SCALE GENOMIC DNA]</scope>
    <source>
        <strain evidence="9 10">DJ1R-1</strain>
    </source>
</reference>
<dbReference type="InterPro" id="IPR000715">
    <property type="entry name" value="Glycosyl_transferase_4"/>
</dbReference>
<name>A0A4Y9EPI5_9SPHN</name>
<comment type="caution">
    <text evidence="9">The sequence shown here is derived from an EMBL/GenBank/DDBJ whole genome shotgun (WGS) entry which is preliminary data.</text>
</comment>
<evidence type="ECO:0000313" key="9">
    <source>
        <dbReference type="EMBL" id="TFU03783.1"/>
    </source>
</evidence>
<dbReference type="GO" id="GO:0005886">
    <property type="term" value="C:plasma membrane"/>
    <property type="evidence" value="ECO:0007669"/>
    <property type="project" value="UniProtKB-SubCell"/>
</dbReference>
<dbReference type="PANTHER" id="PTHR22926:SF3">
    <property type="entry name" value="UNDECAPRENYL-PHOSPHATE ALPHA-N-ACETYLGLUCOSAMINYL 1-PHOSPHATE TRANSFERASE"/>
    <property type="match status" value="1"/>
</dbReference>
<dbReference type="GO" id="GO:0071555">
    <property type="term" value="P:cell wall organization"/>
    <property type="evidence" value="ECO:0007669"/>
    <property type="project" value="TreeGrafter"/>
</dbReference>
<dbReference type="GO" id="GO:0016780">
    <property type="term" value="F:phosphotransferase activity, for other substituted phosphate groups"/>
    <property type="evidence" value="ECO:0007669"/>
    <property type="project" value="InterPro"/>
</dbReference>
<evidence type="ECO:0000256" key="7">
    <source>
        <dbReference type="PIRSR" id="PIRSR600715-1"/>
    </source>
</evidence>
<sequence>MLASILFALVVSLVFGRNASVIGHKLDVLDFPDTDGGRKRHELVTPMVGGTAIVLSSLFSTFAVYWFGDGIGPSLQQTLLGFAIAVFLMFAIGFADDRFGLSPAMRLMLSSIVFLLTVMNVPDFNLSVLRFAGQQGVWLVGAGGAAFVLLCLVGLLNAVNMADGKDGIVISMGLVWTFVLAFHLPQPMLPILAATGVALAVMLWFNMKQHLFVGDAGSYAISTQFGLLAIYAYNHDFAVMRADDVAVMFAIPVYDTIRLMVARKLSGRSMFEADRDHLHHHLHRSFGWPRGLFIYVAMVAVPNILALAMPGTGLIWLVAAAFVYGFVLWITRYTAPRFAE</sequence>
<keyword evidence="7" id="KW-0479">Metal-binding</keyword>
<feature type="transmembrane region" description="Helical" evidence="8">
    <location>
        <begin position="315"/>
        <end position="335"/>
    </location>
</feature>
<evidence type="ECO:0000256" key="2">
    <source>
        <dbReference type="ARBA" id="ARBA00022475"/>
    </source>
</evidence>
<gene>
    <name evidence="9" type="ORF">EUV02_11620</name>
</gene>
<comment type="subcellular location">
    <subcellularLocation>
        <location evidence="1">Cell membrane</location>
        <topology evidence="1">Multi-pass membrane protein</topology>
    </subcellularLocation>
</comment>
<dbReference type="GO" id="GO:0009103">
    <property type="term" value="P:lipopolysaccharide biosynthetic process"/>
    <property type="evidence" value="ECO:0007669"/>
    <property type="project" value="TreeGrafter"/>
</dbReference>
<organism evidence="9 10">
    <name type="scientific">Glacieibacterium arshaanense</name>
    <dbReference type="NCBI Taxonomy" id="2511025"/>
    <lineage>
        <taxon>Bacteria</taxon>
        <taxon>Pseudomonadati</taxon>
        <taxon>Pseudomonadota</taxon>
        <taxon>Alphaproteobacteria</taxon>
        <taxon>Sphingomonadales</taxon>
        <taxon>Sphingosinicellaceae</taxon>
        <taxon>Glacieibacterium</taxon>
    </lineage>
</organism>
<evidence type="ECO:0000256" key="3">
    <source>
        <dbReference type="ARBA" id="ARBA00022679"/>
    </source>
</evidence>
<dbReference type="EMBL" id="SIHO01000002">
    <property type="protein sequence ID" value="TFU03783.1"/>
    <property type="molecule type" value="Genomic_DNA"/>
</dbReference>
<protein>
    <submittedName>
        <fullName evidence="9">Undecaprenyl/decaprenyl-phosphate alpha-N-acetylglucosaminyl 1-phosphate transferase</fullName>
    </submittedName>
</protein>
<keyword evidence="7" id="KW-0460">Magnesium</keyword>
<evidence type="ECO:0000256" key="5">
    <source>
        <dbReference type="ARBA" id="ARBA00022989"/>
    </source>
</evidence>
<feature type="binding site" evidence="7">
    <location>
        <position position="160"/>
    </location>
    <ligand>
        <name>Mg(2+)</name>
        <dbReference type="ChEBI" id="CHEBI:18420"/>
    </ligand>
</feature>
<dbReference type="Proteomes" id="UP000297737">
    <property type="component" value="Unassembled WGS sequence"/>
</dbReference>
<dbReference type="Pfam" id="PF00953">
    <property type="entry name" value="Glycos_transf_4"/>
    <property type="match status" value="1"/>
</dbReference>
<feature type="transmembrane region" description="Helical" evidence="8">
    <location>
        <begin position="79"/>
        <end position="95"/>
    </location>
</feature>
<evidence type="ECO:0000256" key="4">
    <source>
        <dbReference type="ARBA" id="ARBA00022692"/>
    </source>
</evidence>
<dbReference type="RefSeq" id="WP_135246375.1">
    <property type="nucleotide sequence ID" value="NZ_SIHO01000002.1"/>
</dbReference>
<keyword evidence="2" id="KW-1003">Cell membrane</keyword>
<proteinExistence type="predicted"/>
<evidence type="ECO:0000256" key="8">
    <source>
        <dbReference type="SAM" id="Phobius"/>
    </source>
</evidence>
<dbReference type="AlphaFoldDB" id="A0A4Y9EPI5"/>
<keyword evidence="4 8" id="KW-0812">Transmembrane</keyword>
<feature type="transmembrane region" description="Helical" evidence="8">
    <location>
        <begin position="107"/>
        <end position="124"/>
    </location>
</feature>
<dbReference type="GO" id="GO:0044038">
    <property type="term" value="P:cell wall macromolecule biosynthetic process"/>
    <property type="evidence" value="ECO:0007669"/>
    <property type="project" value="TreeGrafter"/>
</dbReference>
<evidence type="ECO:0000256" key="1">
    <source>
        <dbReference type="ARBA" id="ARBA00004651"/>
    </source>
</evidence>
<keyword evidence="10" id="KW-1185">Reference proteome</keyword>
<feature type="transmembrane region" description="Helical" evidence="8">
    <location>
        <begin position="43"/>
        <end position="67"/>
    </location>
</feature>
<dbReference type="PANTHER" id="PTHR22926">
    <property type="entry name" value="PHOSPHO-N-ACETYLMURAMOYL-PENTAPEPTIDE-TRANSFERASE"/>
    <property type="match status" value="1"/>
</dbReference>
<feature type="transmembrane region" description="Helical" evidence="8">
    <location>
        <begin position="188"/>
        <end position="205"/>
    </location>
</feature>